<protein>
    <submittedName>
        <fullName evidence="2">Protein N-acetyltransferase, RimJ/RimL family</fullName>
    </submittedName>
</protein>
<dbReference type="EMBL" id="FQWZ01000001">
    <property type="protein sequence ID" value="SHG43958.1"/>
    <property type="molecule type" value="Genomic_DNA"/>
</dbReference>
<organism evidence="2 3">
    <name type="scientific">Hydrocarboniphaga daqingensis</name>
    <dbReference type="NCBI Taxonomy" id="490188"/>
    <lineage>
        <taxon>Bacteria</taxon>
        <taxon>Pseudomonadati</taxon>
        <taxon>Pseudomonadota</taxon>
        <taxon>Gammaproteobacteria</taxon>
        <taxon>Nevskiales</taxon>
        <taxon>Nevskiaceae</taxon>
        <taxon>Hydrocarboniphaga</taxon>
    </lineage>
</organism>
<name>A0A1M5JTV8_9GAMM</name>
<dbReference type="PANTHER" id="PTHR43792:SF1">
    <property type="entry name" value="N-ACETYLTRANSFERASE DOMAIN-CONTAINING PROTEIN"/>
    <property type="match status" value="1"/>
</dbReference>
<reference evidence="2 3" key="1">
    <citation type="submission" date="2016-11" db="EMBL/GenBank/DDBJ databases">
        <authorList>
            <person name="Jaros S."/>
            <person name="Januszkiewicz K."/>
            <person name="Wedrychowicz H."/>
        </authorList>
    </citation>
    <scope>NUCLEOTIDE SEQUENCE [LARGE SCALE GENOMIC DNA]</scope>
    <source>
        <strain evidence="2 3">CGMCC 1.7049</strain>
    </source>
</reference>
<dbReference type="PANTHER" id="PTHR43792">
    <property type="entry name" value="GNAT FAMILY, PUTATIVE (AFU_ORTHOLOGUE AFUA_3G00765)-RELATED-RELATED"/>
    <property type="match status" value="1"/>
</dbReference>
<keyword evidence="2" id="KW-0808">Transferase</keyword>
<accession>A0A1M5JTV8</accession>
<dbReference type="AlphaFoldDB" id="A0A1M5JTV8"/>
<dbReference type="RefSeq" id="WP_072892815.1">
    <property type="nucleotide sequence ID" value="NZ_FQWZ01000001.1"/>
</dbReference>
<feature type="domain" description="N-acetyltransferase" evidence="1">
    <location>
        <begin position="17"/>
        <end position="178"/>
    </location>
</feature>
<evidence type="ECO:0000313" key="3">
    <source>
        <dbReference type="Proteomes" id="UP000199758"/>
    </source>
</evidence>
<dbReference type="OrthoDB" id="9798081at2"/>
<dbReference type="Proteomes" id="UP000199758">
    <property type="component" value="Unassembled WGS sequence"/>
</dbReference>
<sequence>MSPLVAADPPPLQTARLRLRCLTPSDAGFIQTLVNDADWLRYIGDKQVRTLDDAVAYIENGPRCSYRLYGHGLYAVEQRDTGTPIGLCGLIRRDTLPAPDIGFALLPAFRNQGYVTEAAAAVIAEGRQRHGLTRLLAIVSPGNEPSIAVIGKLGLAFERVIQLGSDPRPTLLYSRDYAVGAD</sequence>
<dbReference type="PROSITE" id="PS51186">
    <property type="entry name" value="GNAT"/>
    <property type="match status" value="1"/>
</dbReference>
<dbReference type="Pfam" id="PF13302">
    <property type="entry name" value="Acetyltransf_3"/>
    <property type="match status" value="1"/>
</dbReference>
<dbReference type="InterPro" id="IPR000182">
    <property type="entry name" value="GNAT_dom"/>
</dbReference>
<dbReference type="STRING" id="490188.SAMN04488068_0201"/>
<evidence type="ECO:0000313" key="2">
    <source>
        <dbReference type="EMBL" id="SHG43958.1"/>
    </source>
</evidence>
<dbReference type="Gene3D" id="3.40.630.30">
    <property type="match status" value="1"/>
</dbReference>
<dbReference type="InterPro" id="IPR051531">
    <property type="entry name" value="N-acetyltransferase"/>
</dbReference>
<proteinExistence type="predicted"/>
<keyword evidence="3" id="KW-1185">Reference proteome</keyword>
<dbReference type="InterPro" id="IPR016181">
    <property type="entry name" value="Acyl_CoA_acyltransferase"/>
</dbReference>
<gene>
    <name evidence="2" type="ORF">SAMN04488068_0201</name>
</gene>
<dbReference type="SUPFAM" id="SSF55729">
    <property type="entry name" value="Acyl-CoA N-acyltransferases (Nat)"/>
    <property type="match status" value="1"/>
</dbReference>
<evidence type="ECO:0000259" key="1">
    <source>
        <dbReference type="PROSITE" id="PS51186"/>
    </source>
</evidence>
<dbReference type="GO" id="GO:0016747">
    <property type="term" value="F:acyltransferase activity, transferring groups other than amino-acyl groups"/>
    <property type="evidence" value="ECO:0007669"/>
    <property type="project" value="InterPro"/>
</dbReference>